<keyword evidence="2" id="KW-0229">DNA integration</keyword>
<dbReference type="GO" id="GO:0006310">
    <property type="term" value="P:DNA recombination"/>
    <property type="evidence" value="ECO:0007669"/>
    <property type="project" value="UniProtKB-KW"/>
</dbReference>
<dbReference type="InterPro" id="IPR050808">
    <property type="entry name" value="Phage_Integrase"/>
</dbReference>
<dbReference type="InterPro" id="IPR010998">
    <property type="entry name" value="Integrase_recombinase_N"/>
</dbReference>
<keyword evidence="3" id="KW-0238">DNA-binding</keyword>
<dbReference type="SUPFAM" id="SSF56349">
    <property type="entry name" value="DNA breaking-rejoining enzymes"/>
    <property type="match status" value="1"/>
</dbReference>
<evidence type="ECO:0000256" key="2">
    <source>
        <dbReference type="ARBA" id="ARBA00022908"/>
    </source>
</evidence>
<dbReference type="PANTHER" id="PTHR30629:SF2">
    <property type="entry name" value="PROPHAGE INTEGRASE INTS-RELATED"/>
    <property type="match status" value="1"/>
</dbReference>
<feature type="domain" description="Tyr recombinase" evidence="5">
    <location>
        <begin position="174"/>
        <end position="364"/>
    </location>
</feature>
<comment type="similarity">
    <text evidence="1">Belongs to the 'phage' integrase family.</text>
</comment>
<evidence type="ECO:0000256" key="1">
    <source>
        <dbReference type="ARBA" id="ARBA00008857"/>
    </source>
</evidence>
<evidence type="ECO:0000256" key="3">
    <source>
        <dbReference type="ARBA" id="ARBA00023125"/>
    </source>
</evidence>
<dbReference type="GO" id="GO:0003677">
    <property type="term" value="F:DNA binding"/>
    <property type="evidence" value="ECO:0007669"/>
    <property type="project" value="UniProtKB-KW"/>
</dbReference>
<dbReference type="InterPro" id="IPR002104">
    <property type="entry name" value="Integrase_catalytic"/>
</dbReference>
<dbReference type="AlphaFoldDB" id="A0A852VES4"/>
<gene>
    <name evidence="6" type="ORF">HDF08_003460</name>
</gene>
<reference evidence="6 7" key="1">
    <citation type="submission" date="2020-07" db="EMBL/GenBank/DDBJ databases">
        <title>Genomic Encyclopedia of Type Strains, Phase IV (KMG-V): Genome sequencing to study the core and pangenomes of soil and plant-associated prokaryotes.</title>
        <authorList>
            <person name="Whitman W."/>
        </authorList>
    </citation>
    <scope>NUCLEOTIDE SEQUENCE [LARGE SCALE GENOMIC DNA]</scope>
    <source>
        <strain evidence="6 7">M8UP22</strain>
    </source>
</reference>
<dbReference type="InterPro" id="IPR013762">
    <property type="entry name" value="Integrase-like_cat_sf"/>
</dbReference>
<dbReference type="PANTHER" id="PTHR30629">
    <property type="entry name" value="PROPHAGE INTEGRASE"/>
    <property type="match status" value="1"/>
</dbReference>
<dbReference type="EMBL" id="JACCCU010000002">
    <property type="protein sequence ID" value="NYF91358.1"/>
    <property type="molecule type" value="Genomic_DNA"/>
</dbReference>
<sequence>MKRKQGPDCWIFRWRETDASGKRVRRKVVLGTVEKYPTESSAIRAAESLRITINEEQPRFPQQPVSVAALITHFKQHELGAMQEDDEGRAYSTRIVYKDFLRLYVEPKWGDAGLREVRAVAVEKWLRTLPIAKGTKSKVRNIMSVLFNHAIRHEFLPQNSNPISMVRQSAKRKSIPDILDVAELVALFEELSRRERVMVLLDALTGLRRGELMALKWKDANLEELELAVTRSIYRQVVGPCKTEASMKPVPLDPWIAEELLTWRRASPYNQPEDWIFASTRKKGKQPYSPDAILKRCIRPAATRAKITKRIGWHTFRRTFSTLLKANGEDVKVIQELLRHASAKITLDVYAQAVTLDKRRAQSKVAEMLRAGRGMAEKCLLDPSGPSAISKEIVSD</sequence>
<name>A0A852VES4_9BACT</name>
<evidence type="ECO:0000313" key="7">
    <source>
        <dbReference type="Proteomes" id="UP000564385"/>
    </source>
</evidence>
<keyword evidence="4" id="KW-0233">DNA recombination</keyword>
<dbReference type="Pfam" id="PF00589">
    <property type="entry name" value="Phage_integrase"/>
    <property type="match status" value="1"/>
</dbReference>
<protein>
    <submittedName>
        <fullName evidence="6">Integrase</fullName>
    </submittedName>
</protein>
<dbReference type="GO" id="GO:0015074">
    <property type="term" value="P:DNA integration"/>
    <property type="evidence" value="ECO:0007669"/>
    <property type="project" value="UniProtKB-KW"/>
</dbReference>
<dbReference type="InterPro" id="IPR011010">
    <property type="entry name" value="DNA_brk_join_enz"/>
</dbReference>
<dbReference type="CDD" id="cd01189">
    <property type="entry name" value="INT_ICEBs1_C_like"/>
    <property type="match status" value="1"/>
</dbReference>
<evidence type="ECO:0000256" key="4">
    <source>
        <dbReference type="ARBA" id="ARBA00023172"/>
    </source>
</evidence>
<evidence type="ECO:0000259" key="5">
    <source>
        <dbReference type="PROSITE" id="PS51898"/>
    </source>
</evidence>
<evidence type="ECO:0000313" key="6">
    <source>
        <dbReference type="EMBL" id="NYF91358.1"/>
    </source>
</evidence>
<proteinExistence type="inferred from homology"/>
<dbReference type="Proteomes" id="UP000564385">
    <property type="component" value="Unassembled WGS sequence"/>
</dbReference>
<comment type="caution">
    <text evidence="6">The sequence shown here is derived from an EMBL/GenBank/DDBJ whole genome shotgun (WGS) entry which is preliminary data.</text>
</comment>
<organism evidence="6 7">
    <name type="scientific">Tunturiibacter lichenicola</name>
    <dbReference type="NCBI Taxonomy" id="2051959"/>
    <lineage>
        <taxon>Bacteria</taxon>
        <taxon>Pseudomonadati</taxon>
        <taxon>Acidobacteriota</taxon>
        <taxon>Terriglobia</taxon>
        <taxon>Terriglobales</taxon>
        <taxon>Acidobacteriaceae</taxon>
        <taxon>Tunturiibacter</taxon>
    </lineage>
</organism>
<accession>A0A852VES4</accession>
<dbReference type="Gene3D" id="1.10.150.130">
    <property type="match status" value="1"/>
</dbReference>
<dbReference type="Gene3D" id="1.10.443.10">
    <property type="entry name" value="Intergrase catalytic core"/>
    <property type="match status" value="1"/>
</dbReference>
<dbReference type="PROSITE" id="PS51898">
    <property type="entry name" value="TYR_RECOMBINASE"/>
    <property type="match status" value="1"/>
</dbReference>